<evidence type="ECO:0000313" key="2">
    <source>
        <dbReference type="EMBL" id="SDN33359.1"/>
    </source>
</evidence>
<keyword evidence="2" id="KW-0223">Dioxygenase</keyword>
<dbReference type="STRING" id="1196353.SAMN05444921_12486"/>
<dbReference type="PANTHER" id="PTHR36437">
    <property type="entry name" value="GLYOXALASE/BLEOMYCIN RESISTANCE PROTEIN/DIOXYGENASE"/>
    <property type="match status" value="1"/>
</dbReference>
<proteinExistence type="predicted"/>
<name>A0A1H0AIP0_9ACTN</name>
<dbReference type="InterPro" id="IPR029068">
    <property type="entry name" value="Glyas_Bleomycin-R_OHBP_Dase"/>
</dbReference>
<sequence>MEWTLEVIVVPVSDVERAKTFYADKCGFAVDHDTHIADGVRILQLTPPGSTCSIVIGEGMPPAPGQTTMTPGVIQGLQLCVPDIESAHDELLARGVEVSAVQHVASSGWAPGKGEPWNSFMFFRDPDGNGWIIQEAPAPLSKRHSA</sequence>
<keyword evidence="2" id="KW-0560">Oxidoreductase</keyword>
<organism evidence="2 3">
    <name type="scientific">Streptomyces wuyuanensis</name>
    <dbReference type="NCBI Taxonomy" id="1196353"/>
    <lineage>
        <taxon>Bacteria</taxon>
        <taxon>Bacillati</taxon>
        <taxon>Actinomycetota</taxon>
        <taxon>Actinomycetes</taxon>
        <taxon>Kitasatosporales</taxon>
        <taxon>Streptomycetaceae</taxon>
        <taxon>Streptomyces</taxon>
    </lineage>
</organism>
<evidence type="ECO:0000259" key="1">
    <source>
        <dbReference type="PROSITE" id="PS51819"/>
    </source>
</evidence>
<dbReference type="EMBL" id="FNHI01000024">
    <property type="protein sequence ID" value="SDN33359.1"/>
    <property type="molecule type" value="Genomic_DNA"/>
</dbReference>
<dbReference type="PANTHER" id="PTHR36437:SF2">
    <property type="entry name" value="GLYOXALASE_BLEOMYCIN RESISTANCE PROTEIN_DIOXYGENASE"/>
    <property type="match status" value="1"/>
</dbReference>
<dbReference type="Proteomes" id="UP000199063">
    <property type="component" value="Unassembled WGS sequence"/>
</dbReference>
<evidence type="ECO:0000313" key="3">
    <source>
        <dbReference type="Proteomes" id="UP000199063"/>
    </source>
</evidence>
<reference evidence="3" key="1">
    <citation type="submission" date="2016-10" db="EMBL/GenBank/DDBJ databases">
        <authorList>
            <person name="Varghese N."/>
            <person name="Submissions S."/>
        </authorList>
    </citation>
    <scope>NUCLEOTIDE SEQUENCE [LARGE SCALE GENOMIC DNA]</scope>
    <source>
        <strain evidence="3">CGMCC 4.7042</strain>
    </source>
</reference>
<dbReference type="AlphaFoldDB" id="A0A1H0AIP0"/>
<dbReference type="InterPro" id="IPR037523">
    <property type="entry name" value="VOC_core"/>
</dbReference>
<accession>A0A1H0AIP0</accession>
<gene>
    <name evidence="2" type="ORF">SAMN05444921_12486</name>
</gene>
<dbReference type="GeneID" id="40833125"/>
<dbReference type="OrthoDB" id="485032at2"/>
<dbReference type="PROSITE" id="PS51819">
    <property type="entry name" value="VOC"/>
    <property type="match status" value="1"/>
</dbReference>
<dbReference type="Gene3D" id="3.10.180.10">
    <property type="entry name" value="2,3-Dihydroxybiphenyl 1,2-Dioxygenase, domain 1"/>
    <property type="match status" value="1"/>
</dbReference>
<dbReference type="GO" id="GO:0051213">
    <property type="term" value="F:dioxygenase activity"/>
    <property type="evidence" value="ECO:0007669"/>
    <property type="project" value="UniProtKB-KW"/>
</dbReference>
<protein>
    <submittedName>
        <fullName evidence="2">Catechol 2,3-dioxygenase</fullName>
    </submittedName>
</protein>
<dbReference type="Pfam" id="PF00903">
    <property type="entry name" value="Glyoxalase"/>
    <property type="match status" value="1"/>
</dbReference>
<feature type="domain" description="VOC" evidence="1">
    <location>
        <begin position="4"/>
        <end position="136"/>
    </location>
</feature>
<dbReference type="InterPro" id="IPR004360">
    <property type="entry name" value="Glyas_Fos-R_dOase_dom"/>
</dbReference>
<dbReference type="RefSeq" id="WP_093660253.1">
    <property type="nucleotide sequence ID" value="NZ_FNHI01000024.1"/>
</dbReference>
<dbReference type="SUPFAM" id="SSF54593">
    <property type="entry name" value="Glyoxalase/Bleomycin resistance protein/Dihydroxybiphenyl dioxygenase"/>
    <property type="match status" value="1"/>
</dbReference>
<keyword evidence="3" id="KW-1185">Reference proteome</keyword>